<sequence>MSPSQRKILRTALRTYTTCTSKSATTVSSPRASTSSSGASPSAKFVSISARNTWCARAQSDSPHSPPYLKTPQSICSTHLVSFGTVTLARRHPWPCKTAAQPLEGTGGDRALS</sequence>
<name>A6HG39_RAT</name>
<feature type="region of interest" description="Disordered" evidence="1">
    <location>
        <begin position="22"/>
        <end position="44"/>
    </location>
</feature>
<proteinExistence type="predicted"/>
<evidence type="ECO:0000256" key="1">
    <source>
        <dbReference type="SAM" id="MobiDB-lite"/>
    </source>
</evidence>
<dbReference type="EMBL" id="CH473948">
    <property type="protein sequence ID" value="EDM04993.1"/>
    <property type="molecule type" value="Genomic_DNA"/>
</dbReference>
<gene>
    <name evidence="2" type="ORF">rCG_33221</name>
</gene>
<organism evidence="2">
    <name type="scientific">Rattus norvegicus</name>
    <name type="common">Rat</name>
    <dbReference type="NCBI Taxonomy" id="10116"/>
    <lineage>
        <taxon>Eukaryota</taxon>
        <taxon>Metazoa</taxon>
        <taxon>Chordata</taxon>
        <taxon>Craniata</taxon>
        <taxon>Vertebrata</taxon>
        <taxon>Euteleostomi</taxon>
        <taxon>Mammalia</taxon>
        <taxon>Eutheria</taxon>
        <taxon>Euarchontoglires</taxon>
        <taxon>Glires</taxon>
        <taxon>Rodentia</taxon>
        <taxon>Myomorpha</taxon>
        <taxon>Muroidea</taxon>
        <taxon>Muridae</taxon>
        <taxon>Murinae</taxon>
        <taxon>Rattus</taxon>
    </lineage>
</organism>
<accession>A6HG39</accession>
<reference evidence="2" key="1">
    <citation type="journal article" date="2005" name="Genome Res.">
        <title>Gene and alternative splicing annotation with AIR.</title>
        <authorList>
            <person name="Florea L."/>
            <person name="Di Francesco V."/>
            <person name="Miller J."/>
            <person name="Turner R."/>
            <person name="Yao A."/>
            <person name="Harris M."/>
            <person name="Walenz B."/>
            <person name="Mobarry C."/>
            <person name="Merkulov G.V."/>
            <person name="Charlab R."/>
            <person name="Dew I."/>
            <person name="Deng Z."/>
            <person name="Istrail S."/>
            <person name="Li P."/>
            <person name="Sutton G."/>
        </authorList>
    </citation>
    <scope>NUCLEOTIDE SEQUENCE</scope>
    <source>
        <strain evidence="2">BN</strain>
    </source>
</reference>
<dbReference type="AlphaFoldDB" id="A6HG39"/>
<feature type="compositionally biased region" description="Low complexity" evidence="1">
    <location>
        <begin position="22"/>
        <end position="43"/>
    </location>
</feature>
<reference evidence="2" key="2">
    <citation type="submission" date="2005-07" db="EMBL/GenBank/DDBJ databases">
        <authorList>
            <person name="Mural R.J."/>
            <person name="Li P.W."/>
            <person name="Adams M.D."/>
            <person name="Amanatides P.G."/>
            <person name="Baden-Tillson H."/>
            <person name="Barnstead M."/>
            <person name="Chin S.H."/>
            <person name="Dew I."/>
            <person name="Evans C.A."/>
            <person name="Ferriera S."/>
            <person name="Flanigan M."/>
            <person name="Fosler C."/>
            <person name="Glodek A."/>
            <person name="Gu Z."/>
            <person name="Holt R.A."/>
            <person name="Jennings D."/>
            <person name="Kraft C.L."/>
            <person name="Lu F."/>
            <person name="Nguyen T."/>
            <person name="Nusskern D.R."/>
            <person name="Pfannkoch C.M."/>
            <person name="Sitter C."/>
            <person name="Sutton G.G."/>
            <person name="Venter J.C."/>
            <person name="Wang Z."/>
            <person name="Woodage T."/>
            <person name="Zheng X.H."/>
            <person name="Zhong F."/>
        </authorList>
    </citation>
    <scope>NUCLEOTIDE SEQUENCE</scope>
    <source>
        <strain evidence="2">BN</strain>
    </source>
</reference>
<protein>
    <submittedName>
        <fullName evidence="2">RCG33221, isoform CRA_f</fullName>
    </submittedName>
</protein>
<evidence type="ECO:0000313" key="2">
    <source>
        <dbReference type="EMBL" id="EDM04993.1"/>
    </source>
</evidence>
<dbReference type="Proteomes" id="UP000234681">
    <property type="component" value="Chromosome 10"/>
</dbReference>
<dbReference type="EMBL" id="CH473948">
    <property type="protein sequence ID" value="EDM04994.1"/>
    <property type="molecule type" value="Genomic_DNA"/>
</dbReference>